<dbReference type="PANTHER" id="PTHR43341">
    <property type="entry name" value="AMINO ACID PERMEASE"/>
    <property type="match status" value="1"/>
</dbReference>
<feature type="transmembrane region" description="Helical" evidence="5">
    <location>
        <begin position="115"/>
        <end position="143"/>
    </location>
</feature>
<dbReference type="EMBL" id="CAJPDT010000105">
    <property type="protein sequence ID" value="CAF9938070.1"/>
    <property type="molecule type" value="Genomic_DNA"/>
</dbReference>
<evidence type="ECO:0000256" key="4">
    <source>
        <dbReference type="ARBA" id="ARBA00023136"/>
    </source>
</evidence>
<name>A0A8H3G8Z7_9LECA</name>
<dbReference type="AlphaFoldDB" id="A0A8H3G8Z7"/>
<dbReference type="PANTHER" id="PTHR43341:SF21">
    <property type="entry name" value="GENERAL AMINO ACID PERMEASE-RELATED"/>
    <property type="match status" value="1"/>
</dbReference>
<organism evidence="7 8">
    <name type="scientific">Imshaugia aleurites</name>
    <dbReference type="NCBI Taxonomy" id="172621"/>
    <lineage>
        <taxon>Eukaryota</taxon>
        <taxon>Fungi</taxon>
        <taxon>Dikarya</taxon>
        <taxon>Ascomycota</taxon>
        <taxon>Pezizomycotina</taxon>
        <taxon>Lecanoromycetes</taxon>
        <taxon>OSLEUM clade</taxon>
        <taxon>Lecanoromycetidae</taxon>
        <taxon>Lecanorales</taxon>
        <taxon>Lecanorineae</taxon>
        <taxon>Parmeliaceae</taxon>
        <taxon>Imshaugia</taxon>
    </lineage>
</organism>
<evidence type="ECO:0000256" key="1">
    <source>
        <dbReference type="ARBA" id="ARBA00004141"/>
    </source>
</evidence>
<keyword evidence="8" id="KW-1185">Reference proteome</keyword>
<sequence>MDAYGLVTELRTCMSIAIFQFIGGEMVLVTAAETESPRRDLPVAARYMYLLPVSLYLIGILLVGLCVDYLNPLLSHLHVPQSSTLNPRLIGITTAATSPYVIAIQAAGIKVLPSFLNAAFVLAAITAANSALYVSSRTLFFLARNSDFTRIRNTIGRTNNGHTPLAAILVSFVPGLLAFLVPIGVFGRLYTGPLLCIYASECFAFIRFQQGMKLFPKTINRNRNEYTKMHYRAHWQPLWAILGLVLCTLLVVTQGWAAIYDLCAASPGVSKGDSITDIIAAYLGPTLFFGVYVTYKLVYKTKIRSYVSFKDKWYPDDVPDESDIRNEGWEGKGGIKGFLSWIR</sequence>
<feature type="transmembrane region" description="Helical" evidence="5">
    <location>
        <begin position="279"/>
        <end position="298"/>
    </location>
</feature>
<feature type="transmembrane region" description="Helical" evidence="5">
    <location>
        <begin position="12"/>
        <end position="32"/>
    </location>
</feature>
<feature type="domain" description="Amino acid permease/ SLC12A" evidence="6">
    <location>
        <begin position="12"/>
        <end position="304"/>
    </location>
</feature>
<gene>
    <name evidence="7" type="primary">SLC7A2_1</name>
    <name evidence="7" type="ORF">IMSHALPRED_000647</name>
</gene>
<dbReference type="InterPro" id="IPR004841">
    <property type="entry name" value="AA-permease/SLC12A_dom"/>
</dbReference>
<evidence type="ECO:0000313" key="8">
    <source>
        <dbReference type="Proteomes" id="UP000664534"/>
    </source>
</evidence>
<feature type="transmembrane region" description="Helical" evidence="5">
    <location>
        <begin position="47"/>
        <end position="69"/>
    </location>
</feature>
<dbReference type="Pfam" id="PF00324">
    <property type="entry name" value="AA_permease"/>
    <property type="match status" value="1"/>
</dbReference>
<evidence type="ECO:0000256" key="3">
    <source>
        <dbReference type="ARBA" id="ARBA00022989"/>
    </source>
</evidence>
<dbReference type="GO" id="GO:0015171">
    <property type="term" value="F:amino acid transmembrane transporter activity"/>
    <property type="evidence" value="ECO:0007669"/>
    <property type="project" value="TreeGrafter"/>
</dbReference>
<evidence type="ECO:0000256" key="5">
    <source>
        <dbReference type="SAM" id="Phobius"/>
    </source>
</evidence>
<dbReference type="PIRSF" id="PIRSF006060">
    <property type="entry name" value="AA_transporter"/>
    <property type="match status" value="1"/>
</dbReference>
<feature type="transmembrane region" description="Helical" evidence="5">
    <location>
        <begin position="89"/>
        <end position="109"/>
    </location>
</feature>
<protein>
    <submittedName>
        <fullName evidence="7">Cationic amino acid transporter 2</fullName>
    </submittedName>
</protein>
<feature type="transmembrane region" description="Helical" evidence="5">
    <location>
        <begin position="238"/>
        <end position="259"/>
    </location>
</feature>
<dbReference type="Gene3D" id="1.20.1740.10">
    <property type="entry name" value="Amino acid/polyamine transporter I"/>
    <property type="match status" value="1"/>
</dbReference>
<dbReference type="OrthoDB" id="3900342at2759"/>
<keyword evidence="4 5" id="KW-0472">Membrane</keyword>
<keyword evidence="2 5" id="KW-0812">Transmembrane</keyword>
<evidence type="ECO:0000259" key="6">
    <source>
        <dbReference type="Pfam" id="PF00324"/>
    </source>
</evidence>
<feature type="transmembrane region" description="Helical" evidence="5">
    <location>
        <begin position="164"/>
        <end position="183"/>
    </location>
</feature>
<proteinExistence type="predicted"/>
<reference evidence="7" key="1">
    <citation type="submission" date="2021-03" db="EMBL/GenBank/DDBJ databases">
        <authorList>
            <person name="Tagirdzhanova G."/>
        </authorList>
    </citation>
    <scope>NUCLEOTIDE SEQUENCE</scope>
</reference>
<dbReference type="Proteomes" id="UP000664534">
    <property type="component" value="Unassembled WGS sequence"/>
</dbReference>
<comment type="caution">
    <text evidence="7">The sequence shown here is derived from an EMBL/GenBank/DDBJ whole genome shotgun (WGS) entry which is preliminary data.</text>
</comment>
<evidence type="ECO:0000313" key="7">
    <source>
        <dbReference type="EMBL" id="CAF9938070.1"/>
    </source>
</evidence>
<accession>A0A8H3G8Z7</accession>
<feature type="transmembrane region" description="Helical" evidence="5">
    <location>
        <begin position="189"/>
        <end position="208"/>
    </location>
</feature>
<dbReference type="GO" id="GO:0016020">
    <property type="term" value="C:membrane"/>
    <property type="evidence" value="ECO:0007669"/>
    <property type="project" value="UniProtKB-SubCell"/>
</dbReference>
<evidence type="ECO:0000256" key="2">
    <source>
        <dbReference type="ARBA" id="ARBA00022692"/>
    </source>
</evidence>
<comment type="subcellular location">
    <subcellularLocation>
        <location evidence="1">Membrane</location>
        <topology evidence="1">Multi-pass membrane protein</topology>
    </subcellularLocation>
</comment>
<dbReference type="InterPro" id="IPR050524">
    <property type="entry name" value="APC_YAT"/>
</dbReference>
<keyword evidence="3 5" id="KW-1133">Transmembrane helix</keyword>